<reference evidence="1 2" key="1">
    <citation type="journal article" date="2014" name="Genome Announc.">
        <title>Draft Genome Sequence of Propane- and Butane-Oxidizing Actinobacterium Rhodococcus ruber IEGM 231.</title>
        <authorList>
            <person name="Ivshina I.B."/>
            <person name="Kuyukina M.S."/>
            <person name="Krivoruchko A.V."/>
            <person name="Barbe V."/>
            <person name="Fischer C."/>
        </authorList>
    </citation>
    <scope>NUCLEOTIDE SEQUENCE [LARGE SCALE GENOMIC DNA]</scope>
</reference>
<gene>
    <name evidence="1" type="ORF">RHRU231_450157</name>
</gene>
<accession>A0A098BL74</accession>
<dbReference type="EMBL" id="CCSD01000056">
    <property type="protein sequence ID" value="CDZ88990.1"/>
    <property type="molecule type" value="Genomic_DNA"/>
</dbReference>
<evidence type="ECO:0000313" key="1">
    <source>
        <dbReference type="EMBL" id="CDZ88990.1"/>
    </source>
</evidence>
<dbReference type="RefSeq" id="WP_040272063.1">
    <property type="nucleotide sequence ID" value="NZ_JAPWIU010000038.1"/>
</dbReference>
<sequence length="151" mass="16944">MTDVFIVHGNDYDDQEVRGVYATYRDALTHFNVPVACSSSLVSITQWRLGVGAVVRPTLHGFHVYATRVNVTTPWNFRVQVGSAEFDAEDDPIAHRVTPRSVHVWALDKQEAGRLAYALMKAENDAVEEAAAARKREAVARREAENARKRH</sequence>
<proteinExistence type="predicted"/>
<name>A0A098BL74_9NOCA</name>
<organism evidence="1 2">
    <name type="scientific">Rhodococcus ruber</name>
    <dbReference type="NCBI Taxonomy" id="1830"/>
    <lineage>
        <taxon>Bacteria</taxon>
        <taxon>Bacillati</taxon>
        <taxon>Actinomycetota</taxon>
        <taxon>Actinomycetes</taxon>
        <taxon>Mycobacteriales</taxon>
        <taxon>Nocardiaceae</taxon>
        <taxon>Rhodococcus</taxon>
    </lineage>
</organism>
<evidence type="ECO:0000313" key="2">
    <source>
        <dbReference type="Proteomes" id="UP000042997"/>
    </source>
</evidence>
<dbReference type="Proteomes" id="UP000042997">
    <property type="component" value="Unassembled WGS sequence"/>
</dbReference>
<dbReference type="AlphaFoldDB" id="A0A098BL74"/>
<protein>
    <submittedName>
        <fullName evidence="1">Uncharacterized protein</fullName>
    </submittedName>
</protein>